<reference evidence="1 2" key="1">
    <citation type="submission" date="2015-11" db="EMBL/GenBank/DDBJ databases">
        <title>Draft Genome Sequence of the Strain BR 10423 (Rhizobium sp.) isolated from nodules of Mimosa pudica.</title>
        <authorList>
            <person name="Barauna A.C."/>
            <person name="Zilli J.E."/>
            <person name="Simoes-Araujo J.L."/>
            <person name="Reis V.M."/>
            <person name="James E.K."/>
            <person name="Reis F.B.Jr."/>
            <person name="Rouws L.F."/>
            <person name="Passos S.R."/>
            <person name="Gois S.R."/>
        </authorList>
    </citation>
    <scope>NUCLEOTIDE SEQUENCE [LARGE SCALE GENOMIC DNA]</scope>
    <source>
        <strain evidence="1 2">BR10423</strain>
    </source>
</reference>
<gene>
    <name evidence="1" type="ORF">AS026_36800</name>
</gene>
<proteinExistence type="predicted"/>
<dbReference type="OrthoDB" id="8454620at2"/>
<keyword evidence="2" id="KW-1185">Reference proteome</keyword>
<dbReference type="EMBL" id="LNCD01000051">
    <property type="protein sequence ID" value="KWV55756.1"/>
    <property type="molecule type" value="Genomic_DNA"/>
</dbReference>
<evidence type="ECO:0000313" key="1">
    <source>
        <dbReference type="EMBL" id="KWV55756.1"/>
    </source>
</evidence>
<evidence type="ECO:0008006" key="3">
    <source>
        <dbReference type="Google" id="ProtNLM"/>
    </source>
</evidence>
<evidence type="ECO:0000313" key="2">
    <source>
        <dbReference type="Proteomes" id="UP000068164"/>
    </source>
</evidence>
<comment type="caution">
    <text evidence="1">The sequence shown here is derived from an EMBL/GenBank/DDBJ whole genome shotgun (WGS) entry which is preliminary data.</text>
</comment>
<accession>A0A109JVB0</accession>
<name>A0A109JVB0_9HYPH</name>
<dbReference type="AlphaFoldDB" id="A0A109JVB0"/>
<dbReference type="Proteomes" id="UP000068164">
    <property type="component" value="Unassembled WGS sequence"/>
</dbReference>
<organism evidence="1 2">
    <name type="scientific">Rhizobium altiplani</name>
    <dbReference type="NCBI Taxonomy" id="1864509"/>
    <lineage>
        <taxon>Bacteria</taxon>
        <taxon>Pseudomonadati</taxon>
        <taxon>Pseudomonadota</taxon>
        <taxon>Alphaproteobacteria</taxon>
        <taxon>Hyphomicrobiales</taxon>
        <taxon>Rhizobiaceae</taxon>
        <taxon>Rhizobium/Agrobacterium group</taxon>
        <taxon>Rhizobium</taxon>
    </lineage>
</organism>
<protein>
    <recommendedName>
        <fullName evidence="3">DUF2188 domain-containing protein</fullName>
    </recommendedName>
</protein>
<sequence>MPSLQSASAIEPLQRQGSARFTIGQDRNGCWVVQDRQGLVGGVFISEHAARHFAADECDHKPEQICRAADGIVLQFGALERGEKEIH</sequence>